<dbReference type="EMBL" id="LHXY01000004">
    <property type="protein sequence ID" value="KXB02394.1"/>
    <property type="molecule type" value="Genomic_DNA"/>
</dbReference>
<comment type="similarity">
    <text evidence="8">Belongs to the eukaryotic/archaeal RNase P protein component 4 family.</text>
</comment>
<evidence type="ECO:0000256" key="5">
    <source>
        <dbReference type="ARBA" id="ARBA00022759"/>
    </source>
</evidence>
<keyword evidence="5 8" id="KW-0255">Endonuclease</keyword>
<dbReference type="Proteomes" id="UP000070035">
    <property type="component" value="Unassembled WGS sequence"/>
</dbReference>
<feature type="binding site" evidence="8">
    <location>
        <position position="97"/>
    </location>
    <ligand>
        <name>Zn(2+)</name>
        <dbReference type="ChEBI" id="CHEBI:29105"/>
    </ligand>
</feature>
<comment type="function">
    <text evidence="8">Part of ribonuclease P, a protein complex that generates mature tRNA molecules by cleaving their 5'-ends.</text>
</comment>
<keyword evidence="10" id="KW-1185">Reference proteome</keyword>
<accession>A0A133V7J0</accession>
<keyword evidence="6 8" id="KW-0378">Hydrolase</keyword>
<dbReference type="HAMAP" id="MF_00757">
    <property type="entry name" value="RNase_P_4"/>
    <property type="match status" value="1"/>
</dbReference>
<comment type="subunit">
    <text evidence="8">Consists of a catalytic RNA component and at least 4-5 protein subunits.</text>
</comment>
<sequence>MTQKTKSRKAKQRKIALERVERLIDFASSIFDRRPELSHRHAELAWKLKTRYNLRLPNHLNRKICRKCHAFWAPGATCRVRLQSSHPPHVVITCLKCGYKKRIPYKARG</sequence>
<dbReference type="Gene3D" id="6.20.50.20">
    <property type="match status" value="1"/>
</dbReference>
<dbReference type="GO" id="GO:0030677">
    <property type="term" value="C:ribonuclease P complex"/>
    <property type="evidence" value="ECO:0007669"/>
    <property type="project" value="UniProtKB-UniRule"/>
</dbReference>
<dbReference type="EC" id="3.1.26.5" evidence="8"/>
<keyword evidence="2 8" id="KW-0819">tRNA processing</keyword>
<name>A0A133V7J0_9EURY</name>
<dbReference type="PIRSF" id="PIRSF004878">
    <property type="entry name" value="RNase_P_4"/>
    <property type="match status" value="1"/>
</dbReference>
<evidence type="ECO:0000256" key="3">
    <source>
        <dbReference type="ARBA" id="ARBA00022722"/>
    </source>
</evidence>
<dbReference type="PANTHER" id="PTHR14742">
    <property type="entry name" value="RIBONUCLEASE P SUBUNIT P21"/>
    <property type="match status" value="1"/>
</dbReference>
<feature type="binding site" evidence="8">
    <location>
        <position position="65"/>
    </location>
    <ligand>
        <name>Zn(2+)</name>
        <dbReference type="ChEBI" id="CHEBI:29105"/>
    </ligand>
</feature>
<feature type="binding site" evidence="8">
    <location>
        <position position="94"/>
    </location>
    <ligand>
        <name>Zn(2+)</name>
        <dbReference type="ChEBI" id="CHEBI:29105"/>
    </ligand>
</feature>
<dbReference type="Gene3D" id="1.20.5.420">
    <property type="entry name" value="Immunoglobulin FC, subunit C"/>
    <property type="match status" value="1"/>
</dbReference>
<comment type="catalytic activity">
    <reaction evidence="8">
        <text>Endonucleolytic cleavage of RNA, removing 5'-extranucleotides from tRNA precursor.</text>
        <dbReference type="EC" id="3.1.26.5"/>
    </reaction>
</comment>
<reference evidence="9 10" key="1">
    <citation type="journal article" date="2016" name="Sci. Rep.">
        <title>Metabolic traits of an uncultured archaeal lineage -MSBL1- from brine pools of the Red Sea.</title>
        <authorList>
            <person name="Mwirichia R."/>
            <person name="Alam I."/>
            <person name="Rashid M."/>
            <person name="Vinu M."/>
            <person name="Ba-Alawi W."/>
            <person name="Anthony Kamau A."/>
            <person name="Kamanda Ngugi D."/>
            <person name="Goker M."/>
            <person name="Klenk H.P."/>
            <person name="Bajic V."/>
            <person name="Stingl U."/>
        </authorList>
    </citation>
    <scope>NUCLEOTIDE SEQUENCE [LARGE SCALE GENOMIC DNA]</scope>
    <source>
        <strain evidence="9">SCGC-AAA261F17</strain>
    </source>
</reference>
<evidence type="ECO:0000256" key="4">
    <source>
        <dbReference type="ARBA" id="ARBA00022723"/>
    </source>
</evidence>
<evidence type="ECO:0000256" key="8">
    <source>
        <dbReference type="HAMAP-Rule" id="MF_00757"/>
    </source>
</evidence>
<organism evidence="9 10">
    <name type="scientific">candidate division MSBL1 archaeon SCGC-AAA261F17</name>
    <dbReference type="NCBI Taxonomy" id="1698274"/>
    <lineage>
        <taxon>Archaea</taxon>
        <taxon>Methanobacteriati</taxon>
        <taxon>Methanobacteriota</taxon>
        <taxon>candidate division MSBL1</taxon>
    </lineage>
</organism>
<gene>
    <name evidence="8" type="primary">rnp4</name>
    <name evidence="9" type="ORF">AKJ44_00555</name>
</gene>
<dbReference type="InterPro" id="IPR007175">
    <property type="entry name" value="Rpr2/Snm1/Rpp21"/>
</dbReference>
<feature type="binding site" evidence="8">
    <location>
        <position position="68"/>
    </location>
    <ligand>
        <name>Zn(2+)</name>
        <dbReference type="ChEBI" id="CHEBI:29105"/>
    </ligand>
</feature>
<evidence type="ECO:0000256" key="2">
    <source>
        <dbReference type="ARBA" id="ARBA00022694"/>
    </source>
</evidence>
<proteinExistence type="inferred from homology"/>
<evidence type="ECO:0000256" key="1">
    <source>
        <dbReference type="ARBA" id="ARBA00022490"/>
    </source>
</evidence>
<evidence type="ECO:0000313" key="9">
    <source>
        <dbReference type="EMBL" id="KXB02394.1"/>
    </source>
</evidence>
<evidence type="ECO:0000313" key="10">
    <source>
        <dbReference type="Proteomes" id="UP000070035"/>
    </source>
</evidence>
<dbReference type="InterPro" id="IPR016432">
    <property type="entry name" value="RNP4"/>
</dbReference>
<protein>
    <recommendedName>
        <fullName evidence="8">Ribonuclease P protein component 4</fullName>
        <shortName evidence="8">RNase P component 4</shortName>
        <ecNumber evidence="8">3.1.26.5</ecNumber>
    </recommendedName>
    <alternativeName>
        <fullName evidence="8">Rpp21</fullName>
    </alternativeName>
</protein>
<dbReference type="GO" id="GO:0005737">
    <property type="term" value="C:cytoplasm"/>
    <property type="evidence" value="ECO:0007669"/>
    <property type="project" value="UniProtKB-SubCell"/>
</dbReference>
<dbReference type="GO" id="GO:0004526">
    <property type="term" value="F:ribonuclease P activity"/>
    <property type="evidence" value="ECO:0007669"/>
    <property type="project" value="UniProtKB-UniRule"/>
</dbReference>
<keyword evidence="7 8" id="KW-0862">Zinc</keyword>
<dbReference type="Pfam" id="PF04032">
    <property type="entry name" value="Rpr2"/>
    <property type="match status" value="1"/>
</dbReference>
<keyword evidence="1 8" id="KW-0963">Cytoplasm</keyword>
<dbReference type="PANTHER" id="PTHR14742:SF0">
    <property type="entry name" value="RIBONUCLEASE P PROTEIN SUBUNIT P21"/>
    <property type="match status" value="1"/>
</dbReference>
<comment type="caution">
    <text evidence="9">The sequence shown here is derived from an EMBL/GenBank/DDBJ whole genome shotgun (WGS) entry which is preliminary data.</text>
</comment>
<dbReference type="GO" id="GO:0008270">
    <property type="term" value="F:zinc ion binding"/>
    <property type="evidence" value="ECO:0007669"/>
    <property type="project" value="UniProtKB-UniRule"/>
</dbReference>
<evidence type="ECO:0000256" key="6">
    <source>
        <dbReference type="ARBA" id="ARBA00022801"/>
    </source>
</evidence>
<keyword evidence="3 8" id="KW-0540">Nuclease</keyword>
<comment type="subcellular location">
    <subcellularLocation>
        <location evidence="8">Cytoplasm</location>
    </subcellularLocation>
</comment>
<dbReference type="AlphaFoldDB" id="A0A133V7J0"/>
<evidence type="ECO:0000256" key="7">
    <source>
        <dbReference type="ARBA" id="ARBA00022833"/>
    </source>
</evidence>
<dbReference type="GO" id="GO:0001682">
    <property type="term" value="P:tRNA 5'-leader removal"/>
    <property type="evidence" value="ECO:0007669"/>
    <property type="project" value="UniProtKB-UniRule"/>
</dbReference>
<keyword evidence="4 8" id="KW-0479">Metal-binding</keyword>
<comment type="cofactor">
    <cofactor evidence="8">
        <name>Zn(2+)</name>
        <dbReference type="ChEBI" id="CHEBI:29105"/>
    </cofactor>
    <text evidence="8">Binds 1 zinc ion per subunit.</text>
</comment>